<evidence type="ECO:0000256" key="1">
    <source>
        <dbReference type="ARBA" id="ARBA00004123"/>
    </source>
</evidence>
<name>A0A7I4DQR9_PHYPA</name>
<reference evidence="8 9" key="1">
    <citation type="journal article" date="2008" name="Science">
        <title>The Physcomitrella genome reveals evolutionary insights into the conquest of land by plants.</title>
        <authorList>
            <person name="Rensing S."/>
            <person name="Lang D."/>
            <person name="Zimmer A."/>
            <person name="Terry A."/>
            <person name="Salamov A."/>
            <person name="Shapiro H."/>
            <person name="Nishiyama T."/>
            <person name="Perroud P.-F."/>
            <person name="Lindquist E."/>
            <person name="Kamisugi Y."/>
            <person name="Tanahashi T."/>
            <person name="Sakakibara K."/>
            <person name="Fujita T."/>
            <person name="Oishi K."/>
            <person name="Shin-I T."/>
            <person name="Kuroki Y."/>
            <person name="Toyoda A."/>
            <person name="Suzuki Y."/>
            <person name="Hashimoto A."/>
            <person name="Yamaguchi K."/>
            <person name="Sugano A."/>
            <person name="Kohara Y."/>
            <person name="Fujiyama A."/>
            <person name="Anterola A."/>
            <person name="Aoki S."/>
            <person name="Ashton N."/>
            <person name="Barbazuk W.B."/>
            <person name="Barker E."/>
            <person name="Bennetzen J."/>
            <person name="Bezanilla M."/>
            <person name="Blankenship R."/>
            <person name="Cho S.H."/>
            <person name="Dutcher S."/>
            <person name="Estelle M."/>
            <person name="Fawcett J.A."/>
            <person name="Gundlach H."/>
            <person name="Hanada K."/>
            <person name="Heyl A."/>
            <person name="Hicks K.A."/>
            <person name="Hugh J."/>
            <person name="Lohr M."/>
            <person name="Mayer K."/>
            <person name="Melkozernov A."/>
            <person name="Murata T."/>
            <person name="Nelson D."/>
            <person name="Pils B."/>
            <person name="Prigge M."/>
            <person name="Reiss B."/>
            <person name="Renner T."/>
            <person name="Rombauts S."/>
            <person name="Rushton P."/>
            <person name="Sanderfoot A."/>
            <person name="Schween G."/>
            <person name="Shiu S.-H."/>
            <person name="Stueber K."/>
            <person name="Theodoulou F.L."/>
            <person name="Tu H."/>
            <person name="Van de Peer Y."/>
            <person name="Verrier P.J."/>
            <person name="Waters E."/>
            <person name="Wood A."/>
            <person name="Yang L."/>
            <person name="Cove D."/>
            <person name="Cuming A."/>
            <person name="Hasebe M."/>
            <person name="Lucas S."/>
            <person name="Mishler D.B."/>
            <person name="Reski R."/>
            <person name="Grigoriev I."/>
            <person name="Quatrano R.S."/>
            <person name="Boore J.L."/>
        </authorList>
    </citation>
    <scope>NUCLEOTIDE SEQUENCE [LARGE SCALE GENOMIC DNA]</scope>
    <source>
        <strain evidence="8 9">cv. Gransden 2004</strain>
    </source>
</reference>
<dbReference type="GO" id="GO:0005634">
    <property type="term" value="C:nucleus"/>
    <property type="evidence" value="ECO:0007669"/>
    <property type="project" value="UniProtKB-SubCell"/>
</dbReference>
<dbReference type="Gramene" id="Pp3c5_16590V3.10">
    <property type="protein sequence ID" value="Pp3c5_16590V3.10"/>
    <property type="gene ID" value="Pp3c5_16590"/>
</dbReference>
<evidence type="ECO:0008006" key="10">
    <source>
        <dbReference type="Google" id="ProtNLM"/>
    </source>
</evidence>
<dbReference type="Pfam" id="PF09496">
    <property type="entry name" value="CENP-O"/>
    <property type="match status" value="1"/>
</dbReference>
<dbReference type="Gramene" id="Pp3c5_16590V3.6">
    <property type="protein sequence ID" value="Pp3c5_16590V3.6"/>
    <property type="gene ID" value="Pp3c5_16590"/>
</dbReference>
<proteinExistence type="inferred from homology"/>
<reference evidence="8" key="3">
    <citation type="submission" date="2020-12" db="UniProtKB">
        <authorList>
            <consortium name="EnsemblPlants"/>
        </authorList>
    </citation>
    <scope>IDENTIFICATION</scope>
</reference>
<dbReference type="EnsemblPlants" id="Pp3c5_16590V3.10">
    <property type="protein sequence ID" value="Pp3c5_16590V3.10"/>
    <property type="gene ID" value="Pp3c5_16590"/>
</dbReference>
<evidence type="ECO:0000256" key="7">
    <source>
        <dbReference type="SAM" id="MobiDB-lite"/>
    </source>
</evidence>
<keyword evidence="9" id="KW-1185">Reference proteome</keyword>
<reference evidence="8 9" key="2">
    <citation type="journal article" date="2018" name="Plant J.">
        <title>The Physcomitrella patens chromosome-scale assembly reveals moss genome structure and evolution.</title>
        <authorList>
            <person name="Lang D."/>
            <person name="Ullrich K.K."/>
            <person name="Murat F."/>
            <person name="Fuchs J."/>
            <person name="Jenkins J."/>
            <person name="Haas F.B."/>
            <person name="Piednoel M."/>
            <person name="Gundlach H."/>
            <person name="Van Bel M."/>
            <person name="Meyberg R."/>
            <person name="Vives C."/>
            <person name="Morata J."/>
            <person name="Symeonidi A."/>
            <person name="Hiss M."/>
            <person name="Muchero W."/>
            <person name="Kamisugi Y."/>
            <person name="Saleh O."/>
            <person name="Blanc G."/>
            <person name="Decker E.L."/>
            <person name="van Gessel N."/>
            <person name="Grimwood J."/>
            <person name="Hayes R.D."/>
            <person name="Graham S.W."/>
            <person name="Gunter L.E."/>
            <person name="McDaniel S.F."/>
            <person name="Hoernstein S.N.W."/>
            <person name="Larsson A."/>
            <person name="Li F.W."/>
            <person name="Perroud P.F."/>
            <person name="Phillips J."/>
            <person name="Ranjan P."/>
            <person name="Rokshar D.S."/>
            <person name="Rothfels C.J."/>
            <person name="Schneider L."/>
            <person name="Shu S."/>
            <person name="Stevenson D.W."/>
            <person name="Thummler F."/>
            <person name="Tillich M."/>
            <person name="Villarreal Aguilar J.C."/>
            <person name="Widiez T."/>
            <person name="Wong G.K."/>
            <person name="Wymore A."/>
            <person name="Zhang Y."/>
            <person name="Zimmer A.D."/>
            <person name="Quatrano R.S."/>
            <person name="Mayer K.F.X."/>
            <person name="Goodstein D."/>
            <person name="Casacuberta J.M."/>
            <person name="Vandepoele K."/>
            <person name="Reski R."/>
            <person name="Cuming A.C."/>
            <person name="Tuskan G.A."/>
            <person name="Maumus F."/>
            <person name="Salse J."/>
            <person name="Schmutz J."/>
            <person name="Rensing S.A."/>
        </authorList>
    </citation>
    <scope>NUCLEOTIDE SEQUENCE [LARGE SCALE GENOMIC DNA]</scope>
    <source>
        <strain evidence="8 9">cv. Gransden 2004</strain>
    </source>
</reference>
<protein>
    <recommendedName>
        <fullName evidence="10">Centromere protein O</fullName>
    </recommendedName>
</protein>
<organism evidence="8 9">
    <name type="scientific">Physcomitrium patens</name>
    <name type="common">Spreading-leaved earth moss</name>
    <name type="synonym">Physcomitrella patens</name>
    <dbReference type="NCBI Taxonomy" id="3218"/>
    <lineage>
        <taxon>Eukaryota</taxon>
        <taxon>Viridiplantae</taxon>
        <taxon>Streptophyta</taxon>
        <taxon>Embryophyta</taxon>
        <taxon>Bryophyta</taxon>
        <taxon>Bryophytina</taxon>
        <taxon>Bryopsida</taxon>
        <taxon>Funariidae</taxon>
        <taxon>Funariales</taxon>
        <taxon>Funariaceae</taxon>
        <taxon>Physcomitrium</taxon>
    </lineage>
</organism>
<keyword evidence="6" id="KW-0137">Centromere</keyword>
<evidence type="ECO:0000313" key="9">
    <source>
        <dbReference type="Proteomes" id="UP000006727"/>
    </source>
</evidence>
<dbReference type="PANTHER" id="PTHR14582">
    <property type="entry name" value="INNER KINETOCHORE SUBUNIT MAL2"/>
    <property type="match status" value="1"/>
</dbReference>
<dbReference type="OrthoDB" id="10050372at2759"/>
<dbReference type="CDD" id="cd23836">
    <property type="entry name" value="DRWD-C_CENP-O"/>
    <property type="match status" value="1"/>
</dbReference>
<dbReference type="GeneID" id="112282022"/>
<comment type="subcellular location">
    <subcellularLocation>
        <location evidence="2">Chromosome</location>
        <location evidence="2">Centromere</location>
    </subcellularLocation>
    <subcellularLocation>
        <location evidence="1">Nucleus</location>
    </subcellularLocation>
</comment>
<sequence length="404" mass="46091">MVEGKEEKKWKATTGGESRRSAQRIKRVLADTTPKHLEQLTKQARMLVRDDDVGKVPPFQDDSSMGVIRRKLGHLLRRHCILRDKLTNFNPPRKCLVAQLQTEFEKDPEGKRLDGDEWNDSVINELQQRIYSSDAALSLRDDQEFNSVIRGEREWVPSGEDIAENLTLLVNRKVIRGMKGGYVVIRFDTTFENKKFESYYCVLKSNSPMDELHVIEHSIPFFLPVQELEKQHLGKSSKLFFDHMGNVLQAYISRREQVNELKKRKGDLIGELYHSLSYTLIEIMLKEPGWQVGMSLAYHNSDSELPTQSNITVWPLVAHLVSQTAKNSGRGVQKNAAAFRLPINEALFRAMPLPQVCDELIIDLRDTLGLSPLEQAIEAPSASTQSPMEIEIEAPMEFSQEAPH</sequence>
<dbReference type="PANTHER" id="PTHR14582:SF1">
    <property type="entry name" value="CENTROMERE PROTEIN O"/>
    <property type="match status" value="1"/>
</dbReference>
<dbReference type="InterPro" id="IPR018464">
    <property type="entry name" value="CENP-O"/>
</dbReference>
<accession>A0A7I4DQR9</accession>
<evidence type="ECO:0000313" key="8">
    <source>
        <dbReference type="EnsemblPlants" id="Pp3c5_16590V3.10"/>
    </source>
</evidence>
<dbReference type="EMBL" id="ABEU02000005">
    <property type="status" value="NOT_ANNOTATED_CDS"/>
    <property type="molecule type" value="Genomic_DNA"/>
</dbReference>
<dbReference type="KEGG" id="ppp:112282022"/>
<gene>
    <name evidence="8" type="primary">LOC112282022</name>
</gene>
<evidence type="ECO:0000256" key="3">
    <source>
        <dbReference type="ARBA" id="ARBA00007321"/>
    </source>
</evidence>
<keyword evidence="5" id="KW-0539">Nucleus</keyword>
<evidence type="ECO:0000256" key="2">
    <source>
        <dbReference type="ARBA" id="ARBA00004584"/>
    </source>
</evidence>
<dbReference type="RefSeq" id="XP_024374903.1">
    <property type="nucleotide sequence ID" value="XM_024519135.2"/>
</dbReference>
<evidence type="ECO:0000256" key="6">
    <source>
        <dbReference type="ARBA" id="ARBA00023328"/>
    </source>
</evidence>
<dbReference type="Proteomes" id="UP000006727">
    <property type="component" value="Chromosome 5"/>
</dbReference>
<dbReference type="AlphaFoldDB" id="A0A7I4DQR9"/>
<evidence type="ECO:0000256" key="4">
    <source>
        <dbReference type="ARBA" id="ARBA00022454"/>
    </source>
</evidence>
<dbReference type="CDD" id="cd23835">
    <property type="entry name" value="DRWD-N_CENP-O"/>
    <property type="match status" value="1"/>
</dbReference>
<keyword evidence="4" id="KW-0158">Chromosome</keyword>
<feature type="region of interest" description="Disordered" evidence="7">
    <location>
        <begin position="1"/>
        <end position="23"/>
    </location>
</feature>
<comment type="similarity">
    <text evidence="3">Belongs to the CENP-O/MCM21 family.</text>
</comment>
<feature type="compositionally biased region" description="Basic and acidic residues" evidence="7">
    <location>
        <begin position="1"/>
        <end position="10"/>
    </location>
</feature>
<dbReference type="EnsemblPlants" id="Pp3c5_16590V3.6">
    <property type="protein sequence ID" value="Pp3c5_16590V3.6"/>
    <property type="gene ID" value="Pp3c5_16590"/>
</dbReference>
<evidence type="ECO:0000256" key="5">
    <source>
        <dbReference type="ARBA" id="ARBA00023242"/>
    </source>
</evidence>
<dbReference type="GO" id="GO:0031511">
    <property type="term" value="C:Mis6-Sim4 complex"/>
    <property type="evidence" value="ECO:0000318"/>
    <property type="project" value="GO_Central"/>
</dbReference>